<dbReference type="VEuPathDB" id="VectorBase:RPRC013387"/>
<dbReference type="Pfam" id="PF16043">
    <property type="entry name" value="DUF4795"/>
    <property type="match status" value="1"/>
</dbReference>
<proteinExistence type="predicted"/>
<evidence type="ECO:0000313" key="3">
    <source>
        <dbReference type="Proteomes" id="UP000015103"/>
    </source>
</evidence>
<dbReference type="EMBL" id="ACPB03005807">
    <property type="status" value="NOT_ANNOTATED_CDS"/>
    <property type="molecule type" value="Genomic_DNA"/>
</dbReference>
<dbReference type="PANTHER" id="PTHR47080">
    <property type="entry name" value="CHROMOSOME 16 OPEN READING FRAME 96"/>
    <property type="match status" value="1"/>
</dbReference>
<dbReference type="OMA" id="THEIEIM"/>
<dbReference type="EnsemblMetazoa" id="RPRC013387-RA">
    <property type="protein sequence ID" value="RPRC013387-PA"/>
    <property type="gene ID" value="RPRC013387"/>
</dbReference>
<reference evidence="2" key="1">
    <citation type="submission" date="2015-05" db="UniProtKB">
        <authorList>
            <consortium name="EnsemblMetazoa"/>
        </authorList>
    </citation>
    <scope>IDENTIFICATION</scope>
</reference>
<dbReference type="STRING" id="13249.T1IAR6"/>
<accession>T1IAR6</accession>
<name>T1IAR6_RHOPR</name>
<dbReference type="InParanoid" id="T1IAR6"/>
<evidence type="ECO:0000259" key="1">
    <source>
        <dbReference type="Pfam" id="PF16043"/>
    </source>
</evidence>
<organism evidence="2 3">
    <name type="scientific">Rhodnius prolixus</name>
    <name type="common">Triatomid bug</name>
    <dbReference type="NCBI Taxonomy" id="13249"/>
    <lineage>
        <taxon>Eukaryota</taxon>
        <taxon>Metazoa</taxon>
        <taxon>Ecdysozoa</taxon>
        <taxon>Arthropoda</taxon>
        <taxon>Hexapoda</taxon>
        <taxon>Insecta</taxon>
        <taxon>Pterygota</taxon>
        <taxon>Neoptera</taxon>
        <taxon>Paraneoptera</taxon>
        <taxon>Hemiptera</taxon>
        <taxon>Heteroptera</taxon>
        <taxon>Panheteroptera</taxon>
        <taxon>Cimicomorpha</taxon>
        <taxon>Reduviidae</taxon>
        <taxon>Triatominae</taxon>
        <taxon>Rhodnius</taxon>
    </lineage>
</organism>
<dbReference type="HOGENOM" id="CLU_693212_0_0_1"/>
<dbReference type="eggNOG" id="ENOG502RQAI">
    <property type="taxonomic scope" value="Eukaryota"/>
</dbReference>
<dbReference type="Proteomes" id="UP000015103">
    <property type="component" value="Unassembled WGS sequence"/>
</dbReference>
<dbReference type="InterPro" id="IPR032013">
    <property type="entry name" value="DUF4795"/>
</dbReference>
<sequence length="398" mass="45649">MKLDIDEQTPPITKKVKKSNKKLIQDKLKKGGSEECNQTAIQLEERVACLELQFPNISQKIKHQLAAFCERINSISIRTNDLEDNIATIFKNLKVIIKFKGRNEGAYLKKILGLISSNAKKYNKITHEIEIMKSSLSNITNTDEKEANVIEECLHEVEKLKKIKADKFEIDEFLASKADCDLLKLKVSVDEFELVCNDFARGIEETFDRVATQEDTMKIIFNELYAVLNRKCDNEVIDQLREEFLDKLDNIKSELFHTPLKKSARLAAGTKEKLSPMNCISCDREVLTKSSIPPIPVLSELPPSTSIKPFIAYQLDQLRKLILKNPDQRSIFVFEEAVNRYRIKPVDPEENNIYVTGVRNRYCGGKHTTFKKKKLDCTSIREDIENDSGKQLYKGVEL</sequence>
<dbReference type="PANTHER" id="PTHR47080:SF1">
    <property type="entry name" value="CHROMOSOME 16 OPEN READING FRAME 96"/>
    <property type="match status" value="1"/>
</dbReference>
<keyword evidence="3" id="KW-1185">Reference proteome</keyword>
<feature type="domain" description="DUF4795" evidence="1">
    <location>
        <begin position="116"/>
        <end position="309"/>
    </location>
</feature>
<evidence type="ECO:0000313" key="2">
    <source>
        <dbReference type="EnsemblMetazoa" id="RPRC013387-PA"/>
    </source>
</evidence>
<protein>
    <recommendedName>
        <fullName evidence="1">DUF4795 domain-containing protein</fullName>
    </recommendedName>
</protein>
<dbReference type="AlphaFoldDB" id="T1IAR6"/>